<accession>A0A6A8GTN8</accession>
<proteinExistence type="predicted"/>
<gene>
    <name evidence="1" type="ORF">GKC89_03210</name>
</gene>
<sequence>MHDESASMMEITKKSLRADLADAAFGKITAVYGAALSVSLDEILA</sequence>
<dbReference type="RefSeq" id="WP_154236751.1">
    <property type="nucleotide sequence ID" value="NZ_JAQEZR010000031.1"/>
</dbReference>
<dbReference type="EMBL" id="WKOD01000006">
    <property type="protein sequence ID" value="MSA68134.1"/>
    <property type="molecule type" value="Genomic_DNA"/>
</dbReference>
<name>A0A6A8GTN8_9LACO</name>
<evidence type="ECO:0000313" key="1">
    <source>
        <dbReference type="EMBL" id="MSA68134.1"/>
    </source>
</evidence>
<comment type="caution">
    <text evidence="1">The sequence shown here is derived from an EMBL/GenBank/DDBJ whole genome shotgun (WGS) entry which is preliminary data.</text>
</comment>
<dbReference type="AlphaFoldDB" id="A0A6A8GTN8"/>
<protein>
    <submittedName>
        <fullName evidence="1">Uncharacterized protein</fullName>
    </submittedName>
</protein>
<reference evidence="1" key="1">
    <citation type="journal article" date="2019" name="Nat. Med.">
        <title>A library of human gut bacterial isolates paired with longitudinal multiomics data enables mechanistic microbiome research.</title>
        <authorList>
            <person name="Poyet M."/>
            <person name="Groussin M."/>
            <person name="Gibbons S.M."/>
            <person name="Avila-Pacheco J."/>
            <person name="Jiang X."/>
            <person name="Kearney S.M."/>
            <person name="Perrotta A.R."/>
            <person name="Berdy B."/>
            <person name="Zhao S."/>
            <person name="Lieberman T.D."/>
            <person name="Swanson P.K."/>
            <person name="Smith M."/>
            <person name="Roesemann S."/>
            <person name="Alexander J.E."/>
            <person name="Rich S.A."/>
            <person name="Livny J."/>
            <person name="Vlamakis H."/>
            <person name="Clish C."/>
            <person name="Bullock K."/>
            <person name="Deik A."/>
            <person name="Scott J."/>
            <person name="Pierce K.A."/>
            <person name="Xavier R.J."/>
            <person name="Alm E.J."/>
        </authorList>
    </citation>
    <scope>NUCLEOTIDE SEQUENCE</scope>
    <source>
        <strain evidence="1">BIOML-A18</strain>
    </source>
</reference>
<organism evidence="1">
    <name type="scientific">Ligilactobacillus ruminis</name>
    <dbReference type="NCBI Taxonomy" id="1623"/>
    <lineage>
        <taxon>Bacteria</taxon>
        <taxon>Bacillati</taxon>
        <taxon>Bacillota</taxon>
        <taxon>Bacilli</taxon>
        <taxon>Lactobacillales</taxon>
        <taxon>Lactobacillaceae</taxon>
        <taxon>Ligilactobacillus</taxon>
    </lineage>
</organism>